<feature type="signal peptide" evidence="1">
    <location>
        <begin position="1"/>
        <end position="17"/>
    </location>
</feature>
<reference evidence="2 3" key="1">
    <citation type="submission" date="2014-03" db="EMBL/GenBank/DDBJ databases">
        <title>Draft genome of the hookworm Oesophagostomum dentatum.</title>
        <authorList>
            <person name="Mitreva M."/>
        </authorList>
    </citation>
    <scope>NUCLEOTIDE SEQUENCE [LARGE SCALE GENOMIC DNA]</scope>
    <source>
        <strain evidence="2 3">OD-Hann</strain>
    </source>
</reference>
<evidence type="ECO:0000313" key="2">
    <source>
        <dbReference type="EMBL" id="KHJ78664.1"/>
    </source>
</evidence>
<dbReference type="AlphaFoldDB" id="A0A0B1S176"/>
<name>A0A0B1S176_OESDE</name>
<evidence type="ECO:0000256" key="1">
    <source>
        <dbReference type="SAM" id="SignalP"/>
    </source>
</evidence>
<protein>
    <submittedName>
        <fullName evidence="2">Uncharacterized protein</fullName>
    </submittedName>
</protein>
<dbReference type="EMBL" id="KN609550">
    <property type="protein sequence ID" value="KHJ78664.1"/>
    <property type="molecule type" value="Genomic_DNA"/>
</dbReference>
<keyword evidence="3" id="KW-1185">Reference proteome</keyword>
<gene>
    <name evidence="2" type="ORF">OESDEN_21713</name>
</gene>
<dbReference type="Proteomes" id="UP000053660">
    <property type="component" value="Unassembled WGS sequence"/>
</dbReference>
<accession>A0A0B1S176</accession>
<evidence type="ECO:0000313" key="3">
    <source>
        <dbReference type="Proteomes" id="UP000053660"/>
    </source>
</evidence>
<keyword evidence="1" id="KW-0732">Signal</keyword>
<feature type="chain" id="PRO_5002082217" evidence="1">
    <location>
        <begin position="18"/>
        <end position="73"/>
    </location>
</feature>
<sequence length="73" mass="8060">MLVKTTAFLLFLSTVQAFLAWSQEAGPRGALPMLEFDEVPLRIGSDFDYLMLTRIYPTAVCRADDDSGELSSA</sequence>
<organism evidence="2 3">
    <name type="scientific">Oesophagostomum dentatum</name>
    <name type="common">Nodular worm</name>
    <dbReference type="NCBI Taxonomy" id="61180"/>
    <lineage>
        <taxon>Eukaryota</taxon>
        <taxon>Metazoa</taxon>
        <taxon>Ecdysozoa</taxon>
        <taxon>Nematoda</taxon>
        <taxon>Chromadorea</taxon>
        <taxon>Rhabditida</taxon>
        <taxon>Rhabditina</taxon>
        <taxon>Rhabditomorpha</taxon>
        <taxon>Strongyloidea</taxon>
        <taxon>Strongylidae</taxon>
        <taxon>Oesophagostomum</taxon>
    </lineage>
</organism>
<dbReference type="OrthoDB" id="5883524at2759"/>
<proteinExistence type="predicted"/>